<evidence type="ECO:0000313" key="3">
    <source>
        <dbReference type="EMBL" id="TWT56263.1"/>
    </source>
</evidence>
<feature type="domain" description="EF-hand" evidence="2">
    <location>
        <begin position="231"/>
        <end position="266"/>
    </location>
</feature>
<feature type="signal peptide" evidence="1">
    <location>
        <begin position="1"/>
        <end position="22"/>
    </location>
</feature>
<dbReference type="Pfam" id="PF13202">
    <property type="entry name" value="EF-hand_5"/>
    <property type="match status" value="2"/>
</dbReference>
<dbReference type="PROSITE" id="PS50222">
    <property type="entry name" value="EF_HAND_2"/>
    <property type="match status" value="1"/>
</dbReference>
<dbReference type="PROSITE" id="PS00018">
    <property type="entry name" value="EF_HAND_1"/>
    <property type="match status" value="2"/>
</dbReference>
<dbReference type="InterPro" id="IPR011992">
    <property type="entry name" value="EF-hand-dom_pair"/>
</dbReference>
<dbReference type="GO" id="GO:0005509">
    <property type="term" value="F:calcium ion binding"/>
    <property type="evidence" value="ECO:0007669"/>
    <property type="project" value="InterPro"/>
</dbReference>
<dbReference type="InterPro" id="IPR016024">
    <property type="entry name" value="ARM-type_fold"/>
</dbReference>
<keyword evidence="1" id="KW-0732">Signal</keyword>
<dbReference type="InterPro" id="IPR002048">
    <property type="entry name" value="EF_hand_dom"/>
</dbReference>
<accession>A0A5C5X270</accession>
<dbReference type="SUPFAM" id="SSF48371">
    <property type="entry name" value="ARM repeat"/>
    <property type="match status" value="1"/>
</dbReference>
<evidence type="ECO:0000259" key="2">
    <source>
        <dbReference type="PROSITE" id="PS50222"/>
    </source>
</evidence>
<sequence length="289" mass="32481" precursor="true">MRLFLLPLAFSLAAFVHSTASAQDASEGLDAFHQIVCSAAVDVDSPLHELSLRVVEKQRFHDRKFDAFIRDTLNLEKQDSLVTDRDMAAVQALMPYCTIPPQERVDLLLDQLEASRDALGFLTASRGNEIDLTNKRYTPARIVALASLVQQYQPALLDELKVRLAEERPHWILVSAANLLETDSEELLPLLIQAAKGSDVRLQYAAVDAINQMDLPQAGTDADLLVRNNSDSMKFALATIQRFDKNGDNRLDESEWDDKLAPVRNADVNQDNFVTAEELADYMESRRRR</sequence>
<keyword evidence="4" id="KW-1185">Reference proteome</keyword>
<dbReference type="SUPFAM" id="SSF47473">
    <property type="entry name" value="EF-hand"/>
    <property type="match status" value="1"/>
</dbReference>
<comment type="caution">
    <text evidence="3">The sequence shown here is derived from an EMBL/GenBank/DDBJ whole genome shotgun (WGS) entry which is preliminary data.</text>
</comment>
<evidence type="ECO:0000313" key="4">
    <source>
        <dbReference type="Proteomes" id="UP000318053"/>
    </source>
</evidence>
<dbReference type="EMBL" id="SJPK01000015">
    <property type="protein sequence ID" value="TWT56263.1"/>
    <property type="molecule type" value="Genomic_DNA"/>
</dbReference>
<dbReference type="InterPro" id="IPR018247">
    <property type="entry name" value="EF_Hand_1_Ca_BS"/>
</dbReference>
<dbReference type="Proteomes" id="UP000318053">
    <property type="component" value="Unassembled WGS sequence"/>
</dbReference>
<protein>
    <submittedName>
        <fullName evidence="3">EF hand</fullName>
    </submittedName>
</protein>
<evidence type="ECO:0000256" key="1">
    <source>
        <dbReference type="SAM" id="SignalP"/>
    </source>
</evidence>
<reference evidence="3 4" key="1">
    <citation type="submission" date="2019-02" db="EMBL/GenBank/DDBJ databases">
        <title>Deep-cultivation of Planctomycetes and their phenomic and genomic characterization uncovers novel biology.</title>
        <authorList>
            <person name="Wiegand S."/>
            <person name="Jogler M."/>
            <person name="Boedeker C."/>
            <person name="Pinto D."/>
            <person name="Vollmers J."/>
            <person name="Rivas-Marin E."/>
            <person name="Kohn T."/>
            <person name="Peeters S.H."/>
            <person name="Heuer A."/>
            <person name="Rast P."/>
            <person name="Oberbeckmann S."/>
            <person name="Bunk B."/>
            <person name="Jeske O."/>
            <person name="Meyerdierks A."/>
            <person name="Storesund J.E."/>
            <person name="Kallscheuer N."/>
            <person name="Luecker S."/>
            <person name="Lage O.M."/>
            <person name="Pohl T."/>
            <person name="Merkel B.J."/>
            <person name="Hornburger P."/>
            <person name="Mueller R.-W."/>
            <person name="Bruemmer F."/>
            <person name="Labrenz M."/>
            <person name="Spormann A.M."/>
            <person name="Op Den Camp H."/>
            <person name="Overmann J."/>
            <person name="Amann R."/>
            <person name="Jetten M.S.M."/>
            <person name="Mascher T."/>
            <person name="Medema M.H."/>
            <person name="Devos D.P."/>
            <person name="Kaster A.-K."/>
            <person name="Ovreas L."/>
            <person name="Rohde M."/>
            <person name="Galperin M.Y."/>
            <person name="Jogler C."/>
        </authorList>
    </citation>
    <scope>NUCLEOTIDE SEQUENCE [LARGE SCALE GENOMIC DNA]</scope>
    <source>
        <strain evidence="3 4">CA85</strain>
    </source>
</reference>
<dbReference type="Gene3D" id="1.10.238.10">
    <property type="entry name" value="EF-hand"/>
    <property type="match status" value="1"/>
</dbReference>
<proteinExistence type="predicted"/>
<organism evidence="3 4">
    <name type="scientific">Allorhodopirellula solitaria</name>
    <dbReference type="NCBI Taxonomy" id="2527987"/>
    <lineage>
        <taxon>Bacteria</taxon>
        <taxon>Pseudomonadati</taxon>
        <taxon>Planctomycetota</taxon>
        <taxon>Planctomycetia</taxon>
        <taxon>Pirellulales</taxon>
        <taxon>Pirellulaceae</taxon>
        <taxon>Allorhodopirellula</taxon>
    </lineage>
</organism>
<dbReference type="RefSeq" id="WP_146393279.1">
    <property type="nucleotide sequence ID" value="NZ_SJPK01000015.1"/>
</dbReference>
<feature type="chain" id="PRO_5023133986" evidence="1">
    <location>
        <begin position="23"/>
        <end position="289"/>
    </location>
</feature>
<gene>
    <name evidence="3" type="ORF">CA85_44450</name>
</gene>
<dbReference type="AlphaFoldDB" id="A0A5C5X270"/>
<name>A0A5C5X270_9BACT</name>